<keyword evidence="7" id="KW-1185">Reference proteome</keyword>
<comment type="caution">
    <text evidence="6">The sequence shown here is derived from an EMBL/GenBank/DDBJ whole genome shotgun (WGS) entry which is preliminary data.</text>
</comment>
<name>A0A7W9ZEI6_NOVIT</name>
<evidence type="ECO:0000259" key="5">
    <source>
        <dbReference type="PROSITE" id="PS50995"/>
    </source>
</evidence>
<accession>A0A7W9ZEI6</accession>
<evidence type="ECO:0000256" key="3">
    <source>
        <dbReference type="ARBA" id="ARBA00023163"/>
    </source>
</evidence>
<dbReference type="SUPFAM" id="SSF46785">
    <property type="entry name" value="Winged helix' DNA-binding domain"/>
    <property type="match status" value="1"/>
</dbReference>
<sequence length="160" mass="17734">MTAPPSPELSPDPQTPPPAPYASPCTCFQVRRAARIITGRYDAALAPLGLRITQFSVLAHLVQQPVPLTALAEMLVMDRTTLTRTLKPMLAAGWVTTEADPTDRRIKRAQLTETGLALFEQAVPLWRDTQRAVKDHLGRDFVRDLHDRLTTVWETLSAAP</sequence>
<evidence type="ECO:0000256" key="4">
    <source>
        <dbReference type="SAM" id="MobiDB-lite"/>
    </source>
</evidence>
<proteinExistence type="predicted"/>
<dbReference type="AlphaFoldDB" id="A0A7W9ZEI6"/>
<dbReference type="InterPro" id="IPR039422">
    <property type="entry name" value="MarR/SlyA-like"/>
</dbReference>
<evidence type="ECO:0000256" key="2">
    <source>
        <dbReference type="ARBA" id="ARBA00023125"/>
    </source>
</evidence>
<evidence type="ECO:0000313" key="6">
    <source>
        <dbReference type="EMBL" id="MBB6209780.1"/>
    </source>
</evidence>
<dbReference type="PROSITE" id="PS50995">
    <property type="entry name" value="HTH_MARR_2"/>
    <property type="match status" value="1"/>
</dbReference>
<reference evidence="6 7" key="1">
    <citation type="submission" date="2020-08" db="EMBL/GenBank/DDBJ databases">
        <title>Genomic Encyclopedia of Type Strains, Phase IV (KMG-IV): sequencing the most valuable type-strain genomes for metagenomic binning, comparative biology and taxonomic classification.</title>
        <authorList>
            <person name="Goeker M."/>
        </authorList>
    </citation>
    <scope>NUCLEOTIDE SEQUENCE [LARGE SCALE GENOMIC DNA]</scope>
    <source>
        <strain evidence="6 7">DSM 11590</strain>
    </source>
</reference>
<dbReference type="PROSITE" id="PS01117">
    <property type="entry name" value="HTH_MARR_1"/>
    <property type="match status" value="1"/>
</dbReference>
<evidence type="ECO:0000313" key="7">
    <source>
        <dbReference type="Proteomes" id="UP000544872"/>
    </source>
</evidence>
<evidence type="ECO:0000256" key="1">
    <source>
        <dbReference type="ARBA" id="ARBA00023015"/>
    </source>
</evidence>
<dbReference type="GO" id="GO:0003700">
    <property type="term" value="F:DNA-binding transcription factor activity"/>
    <property type="evidence" value="ECO:0007669"/>
    <property type="project" value="InterPro"/>
</dbReference>
<feature type="domain" description="HTH marR-type" evidence="5">
    <location>
        <begin position="23"/>
        <end position="154"/>
    </location>
</feature>
<dbReference type="PANTHER" id="PTHR33164">
    <property type="entry name" value="TRANSCRIPTIONAL REGULATOR, MARR FAMILY"/>
    <property type="match status" value="1"/>
</dbReference>
<keyword evidence="2 6" id="KW-0238">DNA-binding</keyword>
<dbReference type="Proteomes" id="UP000544872">
    <property type="component" value="Unassembled WGS sequence"/>
</dbReference>
<feature type="region of interest" description="Disordered" evidence="4">
    <location>
        <begin position="1"/>
        <end position="20"/>
    </location>
</feature>
<dbReference type="InterPro" id="IPR036388">
    <property type="entry name" value="WH-like_DNA-bd_sf"/>
</dbReference>
<dbReference type="PANTHER" id="PTHR33164:SF105">
    <property type="entry name" value="TRANSCRIPTIONAL REPRESSOR PROTEIN-RELATED"/>
    <property type="match status" value="1"/>
</dbReference>
<dbReference type="InterPro" id="IPR036390">
    <property type="entry name" value="WH_DNA-bd_sf"/>
</dbReference>
<keyword evidence="3" id="KW-0804">Transcription</keyword>
<dbReference type="Gene3D" id="1.10.10.10">
    <property type="entry name" value="Winged helix-like DNA-binding domain superfamily/Winged helix DNA-binding domain"/>
    <property type="match status" value="1"/>
</dbReference>
<keyword evidence="1" id="KW-0805">Transcription regulation</keyword>
<dbReference type="SMART" id="SM00347">
    <property type="entry name" value="HTH_MARR"/>
    <property type="match status" value="1"/>
</dbReference>
<dbReference type="InterPro" id="IPR000835">
    <property type="entry name" value="HTH_MarR-typ"/>
</dbReference>
<gene>
    <name evidence="6" type="ORF">FHS48_001188</name>
</gene>
<dbReference type="GO" id="GO:0006950">
    <property type="term" value="P:response to stress"/>
    <property type="evidence" value="ECO:0007669"/>
    <property type="project" value="TreeGrafter"/>
</dbReference>
<dbReference type="GO" id="GO:0003677">
    <property type="term" value="F:DNA binding"/>
    <property type="evidence" value="ECO:0007669"/>
    <property type="project" value="UniProtKB-KW"/>
</dbReference>
<dbReference type="RefSeq" id="WP_184262334.1">
    <property type="nucleotide sequence ID" value="NZ_JACIIX010000003.1"/>
</dbReference>
<dbReference type="EMBL" id="JACIIX010000003">
    <property type="protein sequence ID" value="MBB6209780.1"/>
    <property type="molecule type" value="Genomic_DNA"/>
</dbReference>
<dbReference type="InterPro" id="IPR023187">
    <property type="entry name" value="Tscrpt_reg_MarR-type_CS"/>
</dbReference>
<organism evidence="6 7">
    <name type="scientific">Novispirillum itersonii</name>
    <name type="common">Aquaspirillum itersonii</name>
    <dbReference type="NCBI Taxonomy" id="189"/>
    <lineage>
        <taxon>Bacteria</taxon>
        <taxon>Pseudomonadati</taxon>
        <taxon>Pseudomonadota</taxon>
        <taxon>Alphaproteobacteria</taxon>
        <taxon>Rhodospirillales</taxon>
        <taxon>Novispirillaceae</taxon>
        <taxon>Novispirillum</taxon>
    </lineage>
</organism>
<dbReference type="Pfam" id="PF12802">
    <property type="entry name" value="MarR_2"/>
    <property type="match status" value="1"/>
</dbReference>
<dbReference type="PRINTS" id="PR00598">
    <property type="entry name" value="HTHMARR"/>
</dbReference>
<protein>
    <submittedName>
        <fullName evidence="6">DNA-binding MarR family transcriptional regulator</fullName>
    </submittedName>
</protein>